<dbReference type="InterPro" id="IPR036514">
    <property type="entry name" value="SGNH_hydro_sf"/>
</dbReference>
<dbReference type="PANTHER" id="PTHR22835:SF555">
    <property type="entry name" value="GDSL-LIKE LIPASE_ACYLHYDROLASE"/>
    <property type="match status" value="1"/>
</dbReference>
<comment type="similarity">
    <text evidence="1">Belongs to the 'GDSL' lipolytic enzyme family.</text>
</comment>
<reference evidence="3 5" key="1">
    <citation type="journal article" date="2011" name="Nature">
        <title>The Medicago genome provides insight into the evolution of rhizobial symbioses.</title>
        <authorList>
            <person name="Young N.D."/>
            <person name="Debelle F."/>
            <person name="Oldroyd G.E."/>
            <person name="Geurts R."/>
            <person name="Cannon S.B."/>
            <person name="Udvardi M.K."/>
            <person name="Benedito V.A."/>
            <person name="Mayer K.F."/>
            <person name="Gouzy J."/>
            <person name="Schoof H."/>
            <person name="Van de Peer Y."/>
            <person name="Proost S."/>
            <person name="Cook D.R."/>
            <person name="Meyers B.C."/>
            <person name="Spannagl M."/>
            <person name="Cheung F."/>
            <person name="De Mita S."/>
            <person name="Krishnakumar V."/>
            <person name="Gundlach H."/>
            <person name="Zhou S."/>
            <person name="Mudge J."/>
            <person name="Bharti A.K."/>
            <person name="Murray J.D."/>
            <person name="Naoumkina M.A."/>
            <person name="Rosen B."/>
            <person name="Silverstein K.A."/>
            <person name="Tang H."/>
            <person name="Rombauts S."/>
            <person name="Zhao P.X."/>
            <person name="Zhou P."/>
            <person name="Barbe V."/>
            <person name="Bardou P."/>
            <person name="Bechner M."/>
            <person name="Bellec A."/>
            <person name="Berger A."/>
            <person name="Berges H."/>
            <person name="Bidwell S."/>
            <person name="Bisseling T."/>
            <person name="Choisne N."/>
            <person name="Couloux A."/>
            <person name="Denny R."/>
            <person name="Deshpande S."/>
            <person name="Dai X."/>
            <person name="Doyle J.J."/>
            <person name="Dudez A.M."/>
            <person name="Farmer A.D."/>
            <person name="Fouteau S."/>
            <person name="Franken C."/>
            <person name="Gibelin C."/>
            <person name="Gish J."/>
            <person name="Goldstein S."/>
            <person name="Gonzalez A.J."/>
            <person name="Green P.J."/>
            <person name="Hallab A."/>
            <person name="Hartog M."/>
            <person name="Hua A."/>
            <person name="Humphray S.J."/>
            <person name="Jeong D.H."/>
            <person name="Jing Y."/>
            <person name="Jocker A."/>
            <person name="Kenton S.M."/>
            <person name="Kim D.J."/>
            <person name="Klee K."/>
            <person name="Lai H."/>
            <person name="Lang C."/>
            <person name="Lin S."/>
            <person name="Macmil S.L."/>
            <person name="Magdelenat G."/>
            <person name="Matthews L."/>
            <person name="McCorrison J."/>
            <person name="Monaghan E.L."/>
            <person name="Mun J.H."/>
            <person name="Najar F.Z."/>
            <person name="Nicholson C."/>
            <person name="Noirot C."/>
            <person name="O'Bleness M."/>
            <person name="Paule C.R."/>
            <person name="Poulain J."/>
            <person name="Prion F."/>
            <person name="Qin B."/>
            <person name="Qu C."/>
            <person name="Retzel E.F."/>
            <person name="Riddle C."/>
            <person name="Sallet E."/>
            <person name="Samain S."/>
            <person name="Samson N."/>
            <person name="Sanders I."/>
            <person name="Saurat O."/>
            <person name="Scarpelli C."/>
            <person name="Schiex T."/>
            <person name="Segurens B."/>
            <person name="Severin A.J."/>
            <person name="Sherrier D.J."/>
            <person name="Shi R."/>
            <person name="Sims S."/>
            <person name="Singer S.R."/>
            <person name="Sinharoy S."/>
            <person name="Sterck L."/>
            <person name="Viollet A."/>
            <person name="Wang B.B."/>
            <person name="Wang K."/>
            <person name="Wang M."/>
            <person name="Wang X."/>
            <person name="Warfsmann J."/>
            <person name="Weissenbach J."/>
            <person name="White D.D."/>
            <person name="White J.D."/>
            <person name="Wiley G.B."/>
            <person name="Wincker P."/>
            <person name="Xing Y."/>
            <person name="Yang L."/>
            <person name="Yao Z."/>
            <person name="Ying F."/>
            <person name="Zhai J."/>
            <person name="Zhou L."/>
            <person name="Zuber A."/>
            <person name="Denarie J."/>
            <person name="Dixon R.A."/>
            <person name="May G.D."/>
            <person name="Schwartz D.C."/>
            <person name="Rogers J."/>
            <person name="Quetier F."/>
            <person name="Town C.D."/>
            <person name="Roe B.A."/>
        </authorList>
    </citation>
    <scope>NUCLEOTIDE SEQUENCE [LARGE SCALE GENOMIC DNA]</scope>
    <source>
        <strain evidence="3">A17</strain>
        <strain evidence="4 5">cv. Jemalong A17</strain>
    </source>
</reference>
<proteinExistence type="inferred from homology"/>
<evidence type="ECO:0000256" key="1">
    <source>
        <dbReference type="ARBA" id="ARBA00008668"/>
    </source>
</evidence>
<evidence type="ECO:0000313" key="3">
    <source>
        <dbReference type="EMBL" id="AET01437.1"/>
    </source>
</evidence>
<sequence>MYVHLFVLNTIDIGQNDIAIGLKNTSKEQVRRSFPDILSQFFQAVQKLYNEGARVFWIHNTGPIGCSSLLLSTQEGRKFPLAKFTYVDVYTVKYKLISNARNTKPQPCSRCGHKDIKNIVFTARFVNPLKYFCGNYYGYT</sequence>
<dbReference type="Proteomes" id="UP000002051">
    <property type="component" value="Chromosome 8"/>
</dbReference>
<dbReference type="STRING" id="3880.G7LFU1"/>
<dbReference type="PaxDb" id="3880-AET01437"/>
<organism evidence="3 5">
    <name type="scientific">Medicago truncatula</name>
    <name type="common">Barrel medic</name>
    <name type="synonym">Medicago tribuloides</name>
    <dbReference type="NCBI Taxonomy" id="3880"/>
    <lineage>
        <taxon>Eukaryota</taxon>
        <taxon>Viridiplantae</taxon>
        <taxon>Streptophyta</taxon>
        <taxon>Embryophyta</taxon>
        <taxon>Tracheophyta</taxon>
        <taxon>Spermatophyta</taxon>
        <taxon>Magnoliopsida</taxon>
        <taxon>eudicotyledons</taxon>
        <taxon>Gunneridae</taxon>
        <taxon>Pentapetalae</taxon>
        <taxon>rosids</taxon>
        <taxon>fabids</taxon>
        <taxon>Fabales</taxon>
        <taxon>Fabaceae</taxon>
        <taxon>Papilionoideae</taxon>
        <taxon>50 kb inversion clade</taxon>
        <taxon>NPAAA clade</taxon>
        <taxon>Hologalegina</taxon>
        <taxon>IRL clade</taxon>
        <taxon>Trifolieae</taxon>
        <taxon>Medicago</taxon>
    </lineage>
</organism>
<dbReference type="EMBL" id="CM001224">
    <property type="protein sequence ID" value="AET01437.1"/>
    <property type="molecule type" value="Genomic_DNA"/>
</dbReference>
<gene>
    <name evidence="3" type="ordered locus">MTR_8g012520</name>
</gene>
<dbReference type="InterPro" id="IPR001087">
    <property type="entry name" value="GDSL"/>
</dbReference>
<reference evidence="3 5" key="2">
    <citation type="journal article" date="2014" name="BMC Genomics">
        <title>An improved genome release (version Mt4.0) for the model legume Medicago truncatula.</title>
        <authorList>
            <person name="Tang H."/>
            <person name="Krishnakumar V."/>
            <person name="Bidwell S."/>
            <person name="Rosen B."/>
            <person name="Chan A."/>
            <person name="Zhou S."/>
            <person name="Gentzbittel L."/>
            <person name="Childs K.L."/>
            <person name="Yandell M."/>
            <person name="Gundlach H."/>
            <person name="Mayer K.F."/>
            <person name="Schwartz D.C."/>
            <person name="Town C.D."/>
        </authorList>
    </citation>
    <scope>GENOME REANNOTATION</scope>
    <source>
        <strain evidence="3">A17</strain>
        <strain evidence="4 5">cv. Jemalong A17</strain>
    </source>
</reference>
<protein>
    <submittedName>
        <fullName evidence="3">GDSL-like lipase/acylhydrolase</fullName>
    </submittedName>
</protein>
<dbReference type="Gene3D" id="3.40.50.1110">
    <property type="entry name" value="SGNH hydrolase"/>
    <property type="match status" value="1"/>
</dbReference>
<evidence type="ECO:0000313" key="4">
    <source>
        <dbReference type="EnsemblPlants" id="AET01437"/>
    </source>
</evidence>
<evidence type="ECO:0000256" key="2">
    <source>
        <dbReference type="ARBA" id="ARBA00023180"/>
    </source>
</evidence>
<dbReference type="HOGENOM" id="CLU_1838125_0_0_1"/>
<accession>G7LFU1</accession>
<dbReference type="AlphaFoldDB" id="G7LFU1"/>
<name>G7LFU1_MEDTR</name>
<keyword evidence="5" id="KW-1185">Reference proteome</keyword>
<evidence type="ECO:0000313" key="5">
    <source>
        <dbReference type="Proteomes" id="UP000002051"/>
    </source>
</evidence>
<dbReference type="PANTHER" id="PTHR22835">
    <property type="entry name" value="ZINC FINGER FYVE DOMAIN CONTAINING PROTEIN"/>
    <property type="match status" value="1"/>
</dbReference>
<reference evidence="4" key="3">
    <citation type="submission" date="2015-04" db="UniProtKB">
        <authorList>
            <consortium name="EnsemblPlants"/>
        </authorList>
    </citation>
    <scope>IDENTIFICATION</scope>
    <source>
        <strain evidence="4">cv. Jemalong A17</strain>
    </source>
</reference>
<dbReference type="Pfam" id="PF00657">
    <property type="entry name" value="Lipase_GDSL"/>
    <property type="match status" value="1"/>
</dbReference>
<keyword evidence="2" id="KW-0325">Glycoprotein</keyword>
<dbReference type="EnsemblPlants" id="AET01437">
    <property type="protein sequence ID" value="AET01437"/>
    <property type="gene ID" value="MTR_8g012520"/>
</dbReference>
<dbReference type="GO" id="GO:0016788">
    <property type="term" value="F:hydrolase activity, acting on ester bonds"/>
    <property type="evidence" value="ECO:0007669"/>
    <property type="project" value="InterPro"/>
</dbReference>